<dbReference type="SMART" id="SM00028">
    <property type="entry name" value="TPR"/>
    <property type="match status" value="2"/>
</dbReference>
<gene>
    <name evidence="2" type="ORF">GBAR_LOCUS24139</name>
</gene>
<keyword evidence="1" id="KW-0802">TPR repeat</keyword>
<dbReference type="EMBL" id="CASHTH010003333">
    <property type="protein sequence ID" value="CAI8043533.1"/>
    <property type="molecule type" value="Genomic_DNA"/>
</dbReference>
<feature type="repeat" description="TPR" evidence="1">
    <location>
        <begin position="27"/>
        <end position="60"/>
    </location>
</feature>
<evidence type="ECO:0000256" key="1">
    <source>
        <dbReference type="PROSITE-ProRule" id="PRU00339"/>
    </source>
</evidence>
<dbReference type="Gene3D" id="1.25.40.10">
    <property type="entry name" value="Tetratricopeptide repeat domain"/>
    <property type="match status" value="1"/>
</dbReference>
<dbReference type="NCBIfam" id="NF047558">
    <property type="entry name" value="TPR_END_plus"/>
    <property type="match status" value="1"/>
</dbReference>
<accession>A0AA35T9M3</accession>
<comment type="caution">
    <text evidence="2">The sequence shown here is derived from an EMBL/GenBank/DDBJ whole genome shotgun (WGS) entry which is preliminary data.</text>
</comment>
<dbReference type="AlphaFoldDB" id="A0AA35T9M3"/>
<keyword evidence="2" id="KW-0328">Glycosyltransferase</keyword>
<dbReference type="SUPFAM" id="SSF48452">
    <property type="entry name" value="TPR-like"/>
    <property type="match status" value="1"/>
</dbReference>
<evidence type="ECO:0000313" key="2">
    <source>
        <dbReference type="EMBL" id="CAI8043533.1"/>
    </source>
</evidence>
<keyword evidence="2" id="KW-0808">Transferase</keyword>
<keyword evidence="3" id="KW-1185">Reference proteome</keyword>
<organism evidence="2 3">
    <name type="scientific">Geodia barretti</name>
    <name type="common">Barrett's horny sponge</name>
    <dbReference type="NCBI Taxonomy" id="519541"/>
    <lineage>
        <taxon>Eukaryota</taxon>
        <taxon>Metazoa</taxon>
        <taxon>Porifera</taxon>
        <taxon>Demospongiae</taxon>
        <taxon>Heteroscleromorpha</taxon>
        <taxon>Tetractinellida</taxon>
        <taxon>Astrophorina</taxon>
        <taxon>Geodiidae</taxon>
        <taxon>Geodia</taxon>
    </lineage>
</organism>
<dbReference type="Pfam" id="PF13414">
    <property type="entry name" value="TPR_11"/>
    <property type="match status" value="1"/>
</dbReference>
<dbReference type="Proteomes" id="UP001174909">
    <property type="component" value="Unassembled WGS sequence"/>
</dbReference>
<reference evidence="2" key="1">
    <citation type="submission" date="2023-03" db="EMBL/GenBank/DDBJ databases">
        <authorList>
            <person name="Steffen K."/>
            <person name="Cardenas P."/>
        </authorList>
    </citation>
    <scope>NUCLEOTIDE SEQUENCE</scope>
</reference>
<proteinExistence type="predicted"/>
<evidence type="ECO:0000313" key="3">
    <source>
        <dbReference type="Proteomes" id="UP001174909"/>
    </source>
</evidence>
<dbReference type="PROSITE" id="PS50005">
    <property type="entry name" value="TPR"/>
    <property type="match status" value="1"/>
</dbReference>
<dbReference type="InterPro" id="IPR011990">
    <property type="entry name" value="TPR-like_helical_dom_sf"/>
</dbReference>
<dbReference type="InterPro" id="IPR019734">
    <property type="entry name" value="TPR_rpt"/>
</dbReference>
<name>A0AA35T9M3_GEOBA</name>
<dbReference type="GO" id="GO:0016757">
    <property type="term" value="F:glycosyltransferase activity"/>
    <property type="evidence" value="ECO:0007669"/>
    <property type="project" value="UniProtKB-KW"/>
</dbReference>
<sequence>MAYAKEDNFGQAIMELSLAIQSEPGWVMPFFTLGVVYGNLGELDKAIQAWERATHLDADFAKAHYNLAVAYSHKAEKGLSIAALREAIRVDKAAFSAAKTEPAFDNIRNSPEFQD</sequence>
<protein>
    <submittedName>
        <fullName evidence="2">Probable UDP-N-acetylglucosamine--peptide N-acetylglucosaminyltransferase SPINDLY</fullName>
    </submittedName>
</protein>